<accession>A0A329NVI7</accession>
<dbReference type="AlphaFoldDB" id="A0A329NVI7"/>
<evidence type="ECO:0000256" key="1">
    <source>
        <dbReference type="SAM" id="SignalP"/>
    </source>
</evidence>
<comment type="caution">
    <text evidence="2">The sequence shown here is derived from an EMBL/GenBank/DDBJ whole genome shotgun (WGS) entry which is preliminary data.</text>
</comment>
<protein>
    <submittedName>
        <fullName evidence="2">Uncharacterized protein</fullName>
    </submittedName>
</protein>
<proteinExistence type="predicted"/>
<evidence type="ECO:0000313" key="2">
    <source>
        <dbReference type="EMBL" id="RAV76599.1"/>
    </source>
</evidence>
<name>A0A329NVI7_9LACT</name>
<gene>
    <name evidence="2" type="ORF">DBT54_09640</name>
</gene>
<sequence>MVSRVRIFAAVVALVLGASGVARADAVAPDATMIDLTGSIVTAGTTGGVADPVPLFVGSSGPVIFVFGMPGTGDVAANPSLQRPGASFGPMAGVRQVRVR</sequence>
<keyword evidence="1" id="KW-0732">Signal</keyword>
<evidence type="ECO:0000313" key="3">
    <source>
        <dbReference type="Proteomes" id="UP000251923"/>
    </source>
</evidence>
<reference evidence="2 3" key="1">
    <citation type="submission" date="2018-04" db="EMBL/GenBank/DDBJ databases">
        <title>Aerococcus urinae genomes.</title>
        <authorList>
            <person name="Hilt E."/>
            <person name="Gilbert N.M."/>
            <person name="Thomas-White K."/>
            <person name="Putonti C."/>
            <person name="Lewis A.L."/>
            <person name="Visck K.L."/>
            <person name="Wolfe A.J."/>
        </authorList>
    </citation>
    <scope>NUCLEOTIDE SEQUENCE [LARGE SCALE GENOMIC DNA]</scope>
    <source>
        <strain evidence="2 3">UMB7480</strain>
    </source>
</reference>
<organism evidence="2 3">
    <name type="scientific">Aerococcus urinae</name>
    <dbReference type="NCBI Taxonomy" id="1376"/>
    <lineage>
        <taxon>Bacteria</taxon>
        <taxon>Bacillati</taxon>
        <taxon>Bacillota</taxon>
        <taxon>Bacilli</taxon>
        <taxon>Lactobacillales</taxon>
        <taxon>Aerococcaceae</taxon>
        <taxon>Aerococcus</taxon>
    </lineage>
</organism>
<feature type="chain" id="PRO_5016353093" evidence="1">
    <location>
        <begin position="25"/>
        <end position="100"/>
    </location>
</feature>
<dbReference type="Proteomes" id="UP000251923">
    <property type="component" value="Unassembled WGS sequence"/>
</dbReference>
<feature type="signal peptide" evidence="1">
    <location>
        <begin position="1"/>
        <end position="24"/>
    </location>
</feature>
<dbReference type="EMBL" id="QMHM01000044">
    <property type="protein sequence ID" value="RAV76599.1"/>
    <property type="molecule type" value="Genomic_DNA"/>
</dbReference>